<dbReference type="EMBL" id="CP059732">
    <property type="protein sequence ID" value="QMW01879.1"/>
    <property type="molecule type" value="Genomic_DNA"/>
</dbReference>
<protein>
    <submittedName>
        <fullName evidence="1">Uncharacterized protein</fullName>
    </submittedName>
</protein>
<proteinExistence type="predicted"/>
<gene>
    <name evidence="1" type="ORF">H3H32_28670</name>
</gene>
<accession>A0A7G5GSN7</accession>
<keyword evidence="2" id="KW-1185">Reference proteome</keyword>
<name>A0A7G5GSN7_9BACT</name>
<reference evidence="1 2" key="1">
    <citation type="submission" date="2020-07" db="EMBL/GenBank/DDBJ databases">
        <title>Spirosoma foliorum sp. nov., isolated from the leaves on the Nejang mountain Korea, Republic of.</title>
        <authorList>
            <person name="Ho H."/>
            <person name="Lee Y.-J."/>
            <person name="Nurcahyanto D.-A."/>
            <person name="Kim S.-G."/>
        </authorList>
    </citation>
    <scope>NUCLEOTIDE SEQUENCE [LARGE SCALE GENOMIC DNA]</scope>
    <source>
        <strain evidence="1 2">PL0136</strain>
    </source>
</reference>
<evidence type="ECO:0000313" key="2">
    <source>
        <dbReference type="Proteomes" id="UP000515369"/>
    </source>
</evidence>
<organism evidence="1 2">
    <name type="scientific">Spirosoma foliorum</name>
    <dbReference type="NCBI Taxonomy" id="2710596"/>
    <lineage>
        <taxon>Bacteria</taxon>
        <taxon>Pseudomonadati</taxon>
        <taxon>Bacteroidota</taxon>
        <taxon>Cytophagia</taxon>
        <taxon>Cytophagales</taxon>
        <taxon>Cytophagaceae</taxon>
        <taxon>Spirosoma</taxon>
    </lineage>
</organism>
<dbReference type="Proteomes" id="UP000515369">
    <property type="component" value="Chromosome"/>
</dbReference>
<dbReference type="KEGG" id="sfol:H3H32_28670"/>
<dbReference type="RefSeq" id="WP_182459155.1">
    <property type="nucleotide sequence ID" value="NZ_CP059732.1"/>
</dbReference>
<sequence>MTQYDFKKYHYRSINAADDAERAAINQELKDLYASLSGDEQEEFNRQLQTFLAKEMGRLKSNYESVKGGLGDN</sequence>
<dbReference type="AlphaFoldDB" id="A0A7G5GSN7"/>
<evidence type="ECO:0000313" key="1">
    <source>
        <dbReference type="EMBL" id="QMW01879.1"/>
    </source>
</evidence>